<proteinExistence type="predicted"/>
<comment type="caution">
    <text evidence="2">The sequence shown here is derived from an EMBL/GenBank/DDBJ whole genome shotgun (WGS) entry which is preliminary data.</text>
</comment>
<name>A0A699JBT6_TANCI</name>
<dbReference type="PANTHER" id="PTHR46890">
    <property type="entry name" value="NON-LTR RETROLELEMENT REVERSE TRANSCRIPTASE-LIKE PROTEIN-RELATED"/>
    <property type="match status" value="1"/>
</dbReference>
<feature type="domain" description="Reverse transcriptase" evidence="1">
    <location>
        <begin position="4"/>
        <end position="124"/>
    </location>
</feature>
<dbReference type="InterPro" id="IPR052343">
    <property type="entry name" value="Retrotransposon-Effector_Assoc"/>
</dbReference>
<protein>
    <submittedName>
        <fullName evidence="2">RNA-directed DNA polymerase, eukaryota</fullName>
    </submittedName>
</protein>
<dbReference type="AlphaFoldDB" id="A0A699JBT6"/>
<dbReference type="EMBL" id="BKCJ010394795">
    <property type="protein sequence ID" value="GFA26376.1"/>
    <property type="molecule type" value="Genomic_DNA"/>
</dbReference>
<keyword evidence="2" id="KW-0548">Nucleotidyltransferase</keyword>
<keyword evidence="2" id="KW-0695">RNA-directed DNA polymerase</keyword>
<gene>
    <name evidence="2" type="ORF">Tci_598348</name>
</gene>
<sequence length="215" mass="24794">MDDLISDVQTTFVPNRQILDGPFIFSDLISWCKHKKINAMIFKVEFEKAFDYVRWDYLVDVLKSFGVKWCSWISGCPVSSMGSVLINGSPISEFHFYKGLKQGDPLSPFLFILVMESLHLSFTRVFYTCHLLECWNLVFSRKGIDLLAAVKRKLGSGENTLFWNDIWIGESTLKTKYSRLHALEHCKSILVAGKMGHPFLAHSFRRFPRRGAEDE</sequence>
<dbReference type="Pfam" id="PF00078">
    <property type="entry name" value="RVT_1"/>
    <property type="match status" value="1"/>
</dbReference>
<dbReference type="PANTHER" id="PTHR46890:SF50">
    <property type="entry name" value="RNA-DIRECTED DNA POLYMERASE, EUKARYOTA, REVERSE TRANSCRIPTASE ZINC-BINDING DOMAIN PROTEIN-RELATED"/>
    <property type="match status" value="1"/>
</dbReference>
<dbReference type="InterPro" id="IPR000477">
    <property type="entry name" value="RT_dom"/>
</dbReference>
<keyword evidence="2" id="KW-0808">Transferase</keyword>
<dbReference type="GO" id="GO:0003964">
    <property type="term" value="F:RNA-directed DNA polymerase activity"/>
    <property type="evidence" value="ECO:0007669"/>
    <property type="project" value="UniProtKB-KW"/>
</dbReference>
<organism evidence="2">
    <name type="scientific">Tanacetum cinerariifolium</name>
    <name type="common">Dalmatian daisy</name>
    <name type="synonym">Chrysanthemum cinerariifolium</name>
    <dbReference type="NCBI Taxonomy" id="118510"/>
    <lineage>
        <taxon>Eukaryota</taxon>
        <taxon>Viridiplantae</taxon>
        <taxon>Streptophyta</taxon>
        <taxon>Embryophyta</taxon>
        <taxon>Tracheophyta</taxon>
        <taxon>Spermatophyta</taxon>
        <taxon>Magnoliopsida</taxon>
        <taxon>eudicotyledons</taxon>
        <taxon>Gunneridae</taxon>
        <taxon>Pentapetalae</taxon>
        <taxon>asterids</taxon>
        <taxon>campanulids</taxon>
        <taxon>Asterales</taxon>
        <taxon>Asteraceae</taxon>
        <taxon>Asteroideae</taxon>
        <taxon>Anthemideae</taxon>
        <taxon>Anthemidinae</taxon>
        <taxon>Tanacetum</taxon>
    </lineage>
</organism>
<evidence type="ECO:0000259" key="1">
    <source>
        <dbReference type="Pfam" id="PF00078"/>
    </source>
</evidence>
<reference evidence="2" key="1">
    <citation type="journal article" date="2019" name="Sci. Rep.">
        <title>Draft genome of Tanacetum cinerariifolium, the natural source of mosquito coil.</title>
        <authorList>
            <person name="Yamashiro T."/>
            <person name="Shiraishi A."/>
            <person name="Satake H."/>
            <person name="Nakayama K."/>
        </authorList>
    </citation>
    <scope>NUCLEOTIDE SEQUENCE</scope>
</reference>
<evidence type="ECO:0000313" key="2">
    <source>
        <dbReference type="EMBL" id="GFA26376.1"/>
    </source>
</evidence>
<accession>A0A699JBT6</accession>